<feature type="compositionally biased region" description="Basic and acidic residues" evidence="1">
    <location>
        <begin position="90"/>
        <end position="100"/>
    </location>
</feature>
<accession>A0A9P0HCV1</accession>
<dbReference type="OrthoDB" id="422540at2759"/>
<dbReference type="Proteomes" id="UP001152798">
    <property type="component" value="Chromosome 4"/>
</dbReference>
<sequence length="141" mass="16225">MYFEFCRAYCLCLSSTIKWTNRALTQNNEDRLKMPFAEIFCIFQCLISGVNRTPSRSQDTEIKGNKTRVTINRLKPAALLGSKSTMNNHQESDKLQHQREPPITSMSTEQLQEKRSNNHNFRFRSPNNNLESSGFFSGGLV</sequence>
<dbReference type="EMBL" id="OV725080">
    <property type="protein sequence ID" value="CAH1399620.1"/>
    <property type="molecule type" value="Genomic_DNA"/>
</dbReference>
<proteinExistence type="predicted"/>
<evidence type="ECO:0000256" key="1">
    <source>
        <dbReference type="SAM" id="MobiDB-lite"/>
    </source>
</evidence>
<dbReference type="AlphaFoldDB" id="A0A9P0HCV1"/>
<name>A0A9P0HCV1_NEZVI</name>
<evidence type="ECO:0000313" key="3">
    <source>
        <dbReference type="Proteomes" id="UP001152798"/>
    </source>
</evidence>
<evidence type="ECO:0000313" key="2">
    <source>
        <dbReference type="EMBL" id="CAH1399620.1"/>
    </source>
</evidence>
<gene>
    <name evidence="2" type="ORF">NEZAVI_LOCUS9037</name>
</gene>
<keyword evidence="3" id="KW-1185">Reference proteome</keyword>
<protein>
    <submittedName>
        <fullName evidence="2">Uncharacterized protein</fullName>
    </submittedName>
</protein>
<feature type="region of interest" description="Disordered" evidence="1">
    <location>
        <begin position="80"/>
        <end position="128"/>
    </location>
</feature>
<organism evidence="2 3">
    <name type="scientific">Nezara viridula</name>
    <name type="common">Southern green stink bug</name>
    <name type="synonym">Cimex viridulus</name>
    <dbReference type="NCBI Taxonomy" id="85310"/>
    <lineage>
        <taxon>Eukaryota</taxon>
        <taxon>Metazoa</taxon>
        <taxon>Ecdysozoa</taxon>
        <taxon>Arthropoda</taxon>
        <taxon>Hexapoda</taxon>
        <taxon>Insecta</taxon>
        <taxon>Pterygota</taxon>
        <taxon>Neoptera</taxon>
        <taxon>Paraneoptera</taxon>
        <taxon>Hemiptera</taxon>
        <taxon>Heteroptera</taxon>
        <taxon>Panheteroptera</taxon>
        <taxon>Pentatomomorpha</taxon>
        <taxon>Pentatomoidea</taxon>
        <taxon>Pentatomidae</taxon>
        <taxon>Pentatominae</taxon>
        <taxon>Nezara</taxon>
    </lineage>
</organism>
<reference evidence="2" key="1">
    <citation type="submission" date="2022-01" db="EMBL/GenBank/DDBJ databases">
        <authorList>
            <person name="King R."/>
        </authorList>
    </citation>
    <scope>NUCLEOTIDE SEQUENCE</scope>
</reference>